<gene>
    <name evidence="5" type="ORF">RR48_06994</name>
</gene>
<evidence type="ECO:0000256" key="2">
    <source>
        <dbReference type="SAM" id="MobiDB-lite"/>
    </source>
</evidence>
<dbReference type="SUPFAM" id="SSF51735">
    <property type="entry name" value="NAD(P)-binding Rossmann-fold domains"/>
    <property type="match status" value="1"/>
</dbReference>
<feature type="transmembrane region" description="Helical" evidence="3">
    <location>
        <begin position="404"/>
        <end position="423"/>
    </location>
</feature>
<evidence type="ECO:0000259" key="4">
    <source>
        <dbReference type="Pfam" id="PF03435"/>
    </source>
</evidence>
<feature type="domain" description="Saccharopine dehydrogenase NADP binding" evidence="4">
    <location>
        <begin position="7"/>
        <end position="140"/>
    </location>
</feature>
<dbReference type="PANTHER" id="PTHR12286:SF5">
    <property type="entry name" value="SACCHAROPINE DEHYDROGENASE-LIKE OXIDOREDUCTASE"/>
    <property type="match status" value="1"/>
</dbReference>
<keyword evidence="3" id="KW-0812">Transmembrane</keyword>
<dbReference type="EMBL" id="KQ460500">
    <property type="protein sequence ID" value="KPJ14244.1"/>
    <property type="molecule type" value="Genomic_DNA"/>
</dbReference>
<dbReference type="InterPro" id="IPR036291">
    <property type="entry name" value="NAD(P)-bd_dom_sf"/>
</dbReference>
<dbReference type="Pfam" id="PF03435">
    <property type="entry name" value="Sacchrp_dh_NADP"/>
    <property type="match status" value="1"/>
</dbReference>
<feature type="compositionally biased region" description="Low complexity" evidence="2">
    <location>
        <begin position="273"/>
        <end position="284"/>
    </location>
</feature>
<dbReference type="InterPro" id="IPR051276">
    <property type="entry name" value="Saccharopine_DH-like_oxidrdct"/>
</dbReference>
<dbReference type="InParanoid" id="A0A194R9R0"/>
<proteinExistence type="inferred from homology"/>
<keyword evidence="3" id="KW-0472">Membrane</keyword>
<reference evidence="5 6" key="1">
    <citation type="journal article" date="2015" name="Nat. Commun.">
        <title>Outbred genome sequencing and CRISPR/Cas9 gene editing in butterflies.</title>
        <authorList>
            <person name="Li X."/>
            <person name="Fan D."/>
            <person name="Zhang W."/>
            <person name="Liu G."/>
            <person name="Zhang L."/>
            <person name="Zhao L."/>
            <person name="Fang X."/>
            <person name="Chen L."/>
            <person name="Dong Y."/>
            <person name="Chen Y."/>
            <person name="Ding Y."/>
            <person name="Zhao R."/>
            <person name="Feng M."/>
            <person name="Zhu Y."/>
            <person name="Feng Y."/>
            <person name="Jiang X."/>
            <person name="Zhu D."/>
            <person name="Xiang H."/>
            <person name="Feng X."/>
            <person name="Li S."/>
            <person name="Wang J."/>
            <person name="Zhang G."/>
            <person name="Kronforst M.R."/>
            <person name="Wang W."/>
        </authorList>
    </citation>
    <scope>NUCLEOTIDE SEQUENCE [LARGE SCALE GENOMIC DNA]</scope>
    <source>
        <strain evidence="5">Ya'a_city_454_Pm</strain>
        <tissue evidence="5">Whole body</tissue>
    </source>
</reference>
<comment type="similarity">
    <text evidence="1">Belongs to the saccharopine dehydrogenase family.</text>
</comment>
<dbReference type="GO" id="GO:0005886">
    <property type="term" value="C:plasma membrane"/>
    <property type="evidence" value="ECO:0007669"/>
    <property type="project" value="TreeGrafter"/>
</dbReference>
<dbReference type="FunCoup" id="A0A194R9R0">
    <property type="interactions" value="381"/>
</dbReference>
<dbReference type="FunFam" id="3.40.50.720:FF:000178">
    <property type="entry name" value="Saccharopine dehydrogenase-like oxidoreductase"/>
    <property type="match status" value="1"/>
</dbReference>
<accession>A0A194R9R0</accession>
<evidence type="ECO:0000313" key="6">
    <source>
        <dbReference type="Proteomes" id="UP000053240"/>
    </source>
</evidence>
<name>A0A194R9R0_PAPMA</name>
<dbReference type="PANTHER" id="PTHR12286">
    <property type="entry name" value="SACCHAROPINE DEHYDROGENASE-LIKE OXIDOREDUCTASE"/>
    <property type="match status" value="1"/>
</dbReference>
<keyword evidence="6" id="KW-1185">Reference proteome</keyword>
<sequence length="545" mass="60182">MSRLDLVIFGATGFTGKYAVMECARIAKKEPGLTWGIAGRSQSKLNSVLEEASKKTGEELSSIPVLIADVGDEESLFSMCQRAKVVINCCGPYRLYGEPVVAAAVRAKTHYVDISGEPQFIETIQLRYDSPAREAGVYIISACGFDSIPNDLGVVFLEQNFEAKTLTYICPVSAPTSLEPIGGPSSGGLLYAYSVLRSRHGSYMRISPRLGAYPLNPSVPSRPLCGAPRDHVSLHPQPPTDRPQKDAAPLGAPQRQHRAVQVRDPRPLPLVPPRVYRAPPVRGPSGLQSTLNSVESYITTRVADEQKALARQHGVIHRGTWESVVYGVTHRNELPALRNKLYPARLPAFIPKLGKRSIHKKWGGWCVPFPGSDSSIVYRTQRELYAKTNKRPVQFRVYFQFPDFLTLVGVLFVGFVLVVFSLTKVTRNWLIQHPTFFSFGTVTDDVKEEVMDNTHFQILLYGEGWGKDTDETKPTNKKMVAKVSGTNPGYGATVVALLQSALTVLQHTDKMPPPGGVLTTGVAFRNTDLIQRLHHNGLHFEIVQK</sequence>
<dbReference type="InterPro" id="IPR005097">
    <property type="entry name" value="Sacchrp_dh_NADP-bd"/>
</dbReference>
<dbReference type="GO" id="GO:0005811">
    <property type="term" value="C:lipid droplet"/>
    <property type="evidence" value="ECO:0007669"/>
    <property type="project" value="TreeGrafter"/>
</dbReference>
<dbReference type="Proteomes" id="UP000053240">
    <property type="component" value="Unassembled WGS sequence"/>
</dbReference>
<evidence type="ECO:0000313" key="5">
    <source>
        <dbReference type="EMBL" id="KPJ14244.1"/>
    </source>
</evidence>
<evidence type="ECO:0000256" key="3">
    <source>
        <dbReference type="SAM" id="Phobius"/>
    </source>
</evidence>
<keyword evidence="3" id="KW-1133">Transmembrane helix</keyword>
<organism evidence="5 6">
    <name type="scientific">Papilio machaon</name>
    <name type="common">Old World swallowtail butterfly</name>
    <dbReference type="NCBI Taxonomy" id="76193"/>
    <lineage>
        <taxon>Eukaryota</taxon>
        <taxon>Metazoa</taxon>
        <taxon>Ecdysozoa</taxon>
        <taxon>Arthropoda</taxon>
        <taxon>Hexapoda</taxon>
        <taxon>Insecta</taxon>
        <taxon>Pterygota</taxon>
        <taxon>Neoptera</taxon>
        <taxon>Endopterygota</taxon>
        <taxon>Lepidoptera</taxon>
        <taxon>Glossata</taxon>
        <taxon>Ditrysia</taxon>
        <taxon>Papilionoidea</taxon>
        <taxon>Papilionidae</taxon>
        <taxon>Papilioninae</taxon>
        <taxon>Papilio</taxon>
    </lineage>
</organism>
<dbReference type="Gene3D" id="3.40.50.720">
    <property type="entry name" value="NAD(P)-binding Rossmann-like Domain"/>
    <property type="match status" value="1"/>
</dbReference>
<protein>
    <submittedName>
        <fullName evidence="5">Putative saccharopine dehydrogenase</fullName>
    </submittedName>
</protein>
<evidence type="ECO:0000256" key="1">
    <source>
        <dbReference type="ARBA" id="ARBA00038048"/>
    </source>
</evidence>
<dbReference type="GO" id="GO:0005739">
    <property type="term" value="C:mitochondrion"/>
    <property type="evidence" value="ECO:0007669"/>
    <property type="project" value="TreeGrafter"/>
</dbReference>
<feature type="region of interest" description="Disordered" evidence="2">
    <location>
        <begin position="221"/>
        <end position="288"/>
    </location>
</feature>
<dbReference type="AlphaFoldDB" id="A0A194R9R0"/>
<dbReference type="GO" id="GO:0009247">
    <property type="term" value="P:glycolipid biosynthetic process"/>
    <property type="evidence" value="ECO:0007669"/>
    <property type="project" value="TreeGrafter"/>
</dbReference>